<dbReference type="SFLD" id="SFLDS00019">
    <property type="entry name" value="Glutathione_Transferase_(cytos"/>
    <property type="match status" value="1"/>
</dbReference>
<feature type="domain" description="GST C-terminal" evidence="5">
    <location>
        <begin position="44"/>
        <end position="164"/>
    </location>
</feature>
<dbReference type="EMBL" id="CM029039">
    <property type="protein sequence ID" value="KAG2639966.1"/>
    <property type="molecule type" value="Genomic_DNA"/>
</dbReference>
<keyword evidence="7" id="KW-1185">Reference proteome</keyword>
<proteinExistence type="predicted"/>
<dbReference type="Proteomes" id="UP000823388">
    <property type="component" value="Chromosome 2K"/>
</dbReference>
<dbReference type="PANTHER" id="PTHR11260:SF544">
    <property type="entry name" value="GLUTATHIONE TRANSFERASE"/>
    <property type="match status" value="1"/>
</dbReference>
<dbReference type="SUPFAM" id="SSF52833">
    <property type="entry name" value="Thioredoxin-like"/>
    <property type="match status" value="1"/>
</dbReference>
<dbReference type="InterPro" id="IPR045074">
    <property type="entry name" value="GST_C_Tau"/>
</dbReference>
<dbReference type="GO" id="GO:0005737">
    <property type="term" value="C:cytoplasm"/>
    <property type="evidence" value="ECO:0007669"/>
    <property type="project" value="TreeGrafter"/>
</dbReference>
<dbReference type="Gene3D" id="3.40.30.10">
    <property type="entry name" value="Glutaredoxin"/>
    <property type="match status" value="1"/>
</dbReference>
<sequence length="172" mass="19769">MNPVHRSVPVLIHDGRPVCGSLNILEYADETWGGDGARRLLPSNPLQRAHARFWADFVDQKVFSTQTRFLKSKGEEKAAAKEELLDQLRSLEEVLGERTFFAGDEFGSLDAVVIPFSSMIHGYEQHGGFSLETECPNLMRWVRRCRERESVRSVLPDEDDMYELHKKWYGVE</sequence>
<dbReference type="SUPFAM" id="SSF47616">
    <property type="entry name" value="GST C-terminal domain-like"/>
    <property type="match status" value="1"/>
</dbReference>
<organism evidence="6 7">
    <name type="scientific">Panicum virgatum</name>
    <name type="common">Blackwell switchgrass</name>
    <dbReference type="NCBI Taxonomy" id="38727"/>
    <lineage>
        <taxon>Eukaryota</taxon>
        <taxon>Viridiplantae</taxon>
        <taxon>Streptophyta</taxon>
        <taxon>Embryophyta</taxon>
        <taxon>Tracheophyta</taxon>
        <taxon>Spermatophyta</taxon>
        <taxon>Magnoliopsida</taxon>
        <taxon>Liliopsida</taxon>
        <taxon>Poales</taxon>
        <taxon>Poaceae</taxon>
        <taxon>PACMAD clade</taxon>
        <taxon>Panicoideae</taxon>
        <taxon>Panicodae</taxon>
        <taxon>Paniceae</taxon>
        <taxon>Panicinae</taxon>
        <taxon>Panicum</taxon>
        <taxon>Panicum sect. Hiantes</taxon>
    </lineage>
</organism>
<dbReference type="EC" id="2.5.1.18" evidence="1"/>
<dbReference type="GO" id="GO:0004364">
    <property type="term" value="F:glutathione transferase activity"/>
    <property type="evidence" value="ECO:0007669"/>
    <property type="project" value="UniProtKB-EC"/>
</dbReference>
<feature type="domain" description="GST N-terminal" evidence="4">
    <location>
        <begin position="1"/>
        <end position="36"/>
    </location>
</feature>
<dbReference type="InterPro" id="IPR004045">
    <property type="entry name" value="Glutathione_S-Trfase_N"/>
</dbReference>
<dbReference type="Pfam" id="PF00043">
    <property type="entry name" value="GST_C"/>
    <property type="match status" value="1"/>
</dbReference>
<evidence type="ECO:0000256" key="1">
    <source>
        <dbReference type="ARBA" id="ARBA00012452"/>
    </source>
</evidence>
<dbReference type="PROSITE" id="PS50404">
    <property type="entry name" value="GST_NTER"/>
    <property type="match status" value="1"/>
</dbReference>
<reference evidence="6" key="1">
    <citation type="submission" date="2020-05" db="EMBL/GenBank/DDBJ databases">
        <title>WGS assembly of Panicum virgatum.</title>
        <authorList>
            <person name="Lovell J.T."/>
            <person name="Jenkins J."/>
            <person name="Shu S."/>
            <person name="Juenger T.E."/>
            <person name="Schmutz J."/>
        </authorList>
    </citation>
    <scope>NUCLEOTIDE SEQUENCE</scope>
    <source>
        <strain evidence="6">AP13</strain>
    </source>
</reference>
<evidence type="ECO:0000256" key="2">
    <source>
        <dbReference type="ARBA" id="ARBA00022679"/>
    </source>
</evidence>
<evidence type="ECO:0000256" key="3">
    <source>
        <dbReference type="ARBA" id="ARBA00047960"/>
    </source>
</evidence>
<protein>
    <recommendedName>
        <fullName evidence="1">glutathione transferase</fullName>
        <ecNumber evidence="1">2.5.1.18</ecNumber>
    </recommendedName>
</protein>
<evidence type="ECO:0000313" key="7">
    <source>
        <dbReference type="Proteomes" id="UP000823388"/>
    </source>
</evidence>
<gene>
    <name evidence="6" type="ORF">PVAP13_2KG053200</name>
</gene>
<dbReference type="InterPro" id="IPR045073">
    <property type="entry name" value="Omega/Tau-like"/>
</dbReference>
<comment type="caution">
    <text evidence="6">The sequence shown here is derived from an EMBL/GenBank/DDBJ whole genome shotgun (WGS) entry which is preliminary data.</text>
</comment>
<dbReference type="PROSITE" id="PS50405">
    <property type="entry name" value="GST_CTER"/>
    <property type="match status" value="1"/>
</dbReference>
<dbReference type="InterPro" id="IPR036249">
    <property type="entry name" value="Thioredoxin-like_sf"/>
</dbReference>
<dbReference type="PANTHER" id="PTHR11260">
    <property type="entry name" value="GLUTATHIONE S-TRANSFERASE, GST, SUPERFAMILY, GST DOMAIN CONTAINING"/>
    <property type="match status" value="1"/>
</dbReference>
<evidence type="ECO:0000259" key="4">
    <source>
        <dbReference type="PROSITE" id="PS50404"/>
    </source>
</evidence>
<dbReference type="CDD" id="cd03185">
    <property type="entry name" value="GST_C_Tau"/>
    <property type="match status" value="1"/>
</dbReference>
<dbReference type="InterPro" id="IPR040079">
    <property type="entry name" value="Glutathione_S-Trfase"/>
</dbReference>
<dbReference type="AlphaFoldDB" id="A0A8T0W1Z5"/>
<dbReference type="InterPro" id="IPR036282">
    <property type="entry name" value="Glutathione-S-Trfase_C_sf"/>
</dbReference>
<dbReference type="GO" id="GO:0006749">
    <property type="term" value="P:glutathione metabolic process"/>
    <property type="evidence" value="ECO:0007669"/>
    <property type="project" value="InterPro"/>
</dbReference>
<comment type="catalytic activity">
    <reaction evidence="3">
        <text>RX + glutathione = an S-substituted glutathione + a halide anion + H(+)</text>
        <dbReference type="Rhea" id="RHEA:16437"/>
        <dbReference type="ChEBI" id="CHEBI:15378"/>
        <dbReference type="ChEBI" id="CHEBI:16042"/>
        <dbReference type="ChEBI" id="CHEBI:17792"/>
        <dbReference type="ChEBI" id="CHEBI:57925"/>
        <dbReference type="ChEBI" id="CHEBI:90779"/>
        <dbReference type="EC" id="2.5.1.18"/>
    </reaction>
</comment>
<dbReference type="SFLD" id="SFLDG00358">
    <property type="entry name" value="Main_(cytGST)"/>
    <property type="match status" value="1"/>
</dbReference>
<evidence type="ECO:0000259" key="5">
    <source>
        <dbReference type="PROSITE" id="PS50405"/>
    </source>
</evidence>
<evidence type="ECO:0000313" key="6">
    <source>
        <dbReference type="EMBL" id="KAG2639966.1"/>
    </source>
</evidence>
<dbReference type="Gene3D" id="1.20.1050.10">
    <property type="match status" value="1"/>
</dbReference>
<dbReference type="InterPro" id="IPR010987">
    <property type="entry name" value="Glutathione-S-Trfase_C-like"/>
</dbReference>
<dbReference type="InterPro" id="IPR004046">
    <property type="entry name" value="GST_C"/>
</dbReference>
<accession>A0A8T0W1Z5</accession>
<keyword evidence="2" id="KW-0808">Transferase</keyword>
<name>A0A8T0W1Z5_PANVG</name>